<dbReference type="GO" id="GO:0016758">
    <property type="term" value="F:hexosyltransferase activity"/>
    <property type="evidence" value="ECO:0007669"/>
    <property type="project" value="InterPro"/>
</dbReference>
<dbReference type="Gene3D" id="3.90.550.50">
    <property type="match status" value="1"/>
</dbReference>
<dbReference type="AlphaFoldDB" id="A0A2N0SFR0"/>
<keyword evidence="5 10" id="KW-0812">Transmembrane</keyword>
<dbReference type="VEuPathDB" id="FungiDB:RhiirFUN_008211"/>
<proteinExistence type="inferred from homology"/>
<evidence type="ECO:0000256" key="10">
    <source>
        <dbReference type="RuleBase" id="RU363063"/>
    </source>
</evidence>
<comment type="subcellular location">
    <subcellularLocation>
        <location evidence="1 10">Golgi apparatus membrane</location>
        <topology evidence="1 10">Single-pass type II membrane protein</topology>
    </subcellularLocation>
</comment>
<dbReference type="InterPro" id="IPR002659">
    <property type="entry name" value="Glyco_trans_31"/>
</dbReference>
<evidence type="ECO:0000256" key="11">
    <source>
        <dbReference type="SAM" id="MobiDB-lite"/>
    </source>
</evidence>
<dbReference type="EMBL" id="LLXH01000054">
    <property type="protein sequence ID" value="PKC74407.1"/>
    <property type="molecule type" value="Genomic_DNA"/>
</dbReference>
<evidence type="ECO:0000256" key="6">
    <source>
        <dbReference type="ARBA" id="ARBA00022968"/>
    </source>
</evidence>
<evidence type="ECO:0000256" key="9">
    <source>
        <dbReference type="ARBA" id="ARBA00023136"/>
    </source>
</evidence>
<feature type="compositionally biased region" description="Low complexity" evidence="11">
    <location>
        <begin position="68"/>
        <end position="83"/>
    </location>
</feature>
<evidence type="ECO:0000313" key="12">
    <source>
        <dbReference type="EMBL" id="PKC74407.1"/>
    </source>
</evidence>
<dbReference type="Pfam" id="PF01762">
    <property type="entry name" value="Galactosyl_T"/>
    <property type="match status" value="1"/>
</dbReference>
<evidence type="ECO:0000256" key="2">
    <source>
        <dbReference type="ARBA" id="ARBA00008661"/>
    </source>
</evidence>
<dbReference type="EC" id="2.4.1.-" evidence="10"/>
<dbReference type="PANTHER" id="PTHR11214">
    <property type="entry name" value="BETA-1,3-N-ACETYLGLUCOSAMINYLTRANSFERASE"/>
    <property type="match status" value="1"/>
</dbReference>
<evidence type="ECO:0000256" key="5">
    <source>
        <dbReference type="ARBA" id="ARBA00022692"/>
    </source>
</evidence>
<feature type="transmembrane region" description="Helical" evidence="10">
    <location>
        <begin position="6"/>
        <end position="23"/>
    </location>
</feature>
<gene>
    <name evidence="12" type="ORF">RhiirA1_514659</name>
</gene>
<accession>A0A2N0SFR0</accession>
<name>A0A2N0SFR0_9GLOM</name>
<keyword evidence="8 10" id="KW-0333">Golgi apparatus</keyword>
<keyword evidence="9 10" id="KW-0472">Membrane</keyword>
<comment type="similarity">
    <text evidence="2 10">Belongs to the glycosyltransferase 31 family.</text>
</comment>
<reference evidence="12 13" key="2">
    <citation type="submission" date="2017-10" db="EMBL/GenBank/DDBJ databases">
        <title>Genome analyses suggest a sexual origin of heterokaryosis in a supposedly ancient asexual fungus.</title>
        <authorList>
            <person name="Corradi N."/>
            <person name="Sedzielewska K."/>
            <person name="Noel J."/>
            <person name="Charron P."/>
            <person name="Farinelli L."/>
            <person name="Marton T."/>
            <person name="Kruger M."/>
            <person name="Pelin A."/>
            <person name="Brachmann A."/>
            <person name="Corradi N."/>
        </authorList>
    </citation>
    <scope>NUCLEOTIDE SEQUENCE [LARGE SCALE GENOMIC DNA]</scope>
    <source>
        <strain evidence="12 13">A1</strain>
    </source>
</reference>
<keyword evidence="4" id="KW-0808">Transferase</keyword>
<keyword evidence="7 10" id="KW-1133">Transmembrane helix</keyword>
<dbReference type="PANTHER" id="PTHR11214:SF351">
    <property type="entry name" value="BETA-1,3-GALACTOSYLTRANSFERASE PVG3"/>
    <property type="match status" value="1"/>
</dbReference>
<keyword evidence="6 10" id="KW-0735">Signal-anchor</keyword>
<dbReference type="Proteomes" id="UP000232688">
    <property type="component" value="Unassembled WGS sequence"/>
</dbReference>
<organism evidence="12 13">
    <name type="scientific">Rhizophagus irregularis</name>
    <dbReference type="NCBI Taxonomy" id="588596"/>
    <lineage>
        <taxon>Eukaryota</taxon>
        <taxon>Fungi</taxon>
        <taxon>Fungi incertae sedis</taxon>
        <taxon>Mucoromycota</taxon>
        <taxon>Glomeromycotina</taxon>
        <taxon>Glomeromycetes</taxon>
        <taxon>Glomerales</taxon>
        <taxon>Glomeraceae</taxon>
        <taxon>Rhizophagus</taxon>
    </lineage>
</organism>
<dbReference type="GO" id="GO:0000139">
    <property type="term" value="C:Golgi membrane"/>
    <property type="evidence" value="ECO:0007669"/>
    <property type="project" value="UniProtKB-SubCell"/>
</dbReference>
<protein>
    <recommendedName>
        <fullName evidence="10">Hexosyltransferase</fullName>
        <ecNumber evidence="10">2.4.1.-</ecNumber>
    </recommendedName>
</protein>
<evidence type="ECO:0000256" key="3">
    <source>
        <dbReference type="ARBA" id="ARBA00022676"/>
    </source>
</evidence>
<evidence type="ECO:0000256" key="8">
    <source>
        <dbReference type="ARBA" id="ARBA00023034"/>
    </source>
</evidence>
<evidence type="ECO:0000256" key="4">
    <source>
        <dbReference type="ARBA" id="ARBA00022679"/>
    </source>
</evidence>
<sequence>MVSYYPSILIILICLLTVTLFYLEFDNITSTAQTVFTSSSSSNENNTILTYSTTLKKIPIQTPNPTQSSKPSSKFKSKNPIPKENNIKYGPIPFRGKMECKSYHEKKGIPFKKLWNWPPVQIFIGIWTVADKFEIRNLIRTLNIIQKMNLVGDKVDFKFILGIPPEFTPELESQLSIENNTYGDLIMLNNIENMNHGKSYYYWKWVAEYSDMQYDYVIKTDDDAFVHFQNLALNLRPLPRKNLYYGLENRDIFMYGELETLSVDQVHMIATSSFNQTEWYGHEDRMLGSWLLNHVNSTLIRISENCLIFNDPRTKNRFSRRPWASPNSIVIHRIKEIPAWKSVIDLYIPKIISSKFFSEF</sequence>
<keyword evidence="3 10" id="KW-0328">Glycosyltransferase</keyword>
<evidence type="ECO:0000256" key="7">
    <source>
        <dbReference type="ARBA" id="ARBA00022989"/>
    </source>
</evidence>
<comment type="caution">
    <text evidence="12">The sequence shown here is derived from an EMBL/GenBank/DDBJ whole genome shotgun (WGS) entry which is preliminary data.</text>
</comment>
<reference evidence="12 13" key="1">
    <citation type="submission" date="2017-10" db="EMBL/GenBank/DDBJ databases">
        <title>Extensive intraspecific genome diversity in a model arbuscular mycorrhizal fungus.</title>
        <authorList>
            <person name="Chen E.C.H."/>
            <person name="Morin E."/>
            <person name="Baudet D."/>
            <person name="Noel J."/>
            <person name="Ndikumana S."/>
            <person name="Charron P."/>
            <person name="St-Onge C."/>
            <person name="Giorgi J."/>
            <person name="Grigoriev I.V."/>
            <person name="Roux C."/>
            <person name="Martin F.M."/>
            <person name="Corradi N."/>
        </authorList>
    </citation>
    <scope>NUCLEOTIDE SEQUENCE [LARGE SCALE GENOMIC DNA]</scope>
    <source>
        <strain evidence="12 13">A1</strain>
    </source>
</reference>
<dbReference type="VEuPathDB" id="FungiDB:RhiirA1_514659"/>
<evidence type="ECO:0000256" key="1">
    <source>
        <dbReference type="ARBA" id="ARBA00004323"/>
    </source>
</evidence>
<evidence type="ECO:0000313" key="13">
    <source>
        <dbReference type="Proteomes" id="UP000232688"/>
    </source>
</evidence>
<dbReference type="VEuPathDB" id="FungiDB:FUN_007824"/>
<feature type="region of interest" description="Disordered" evidence="11">
    <location>
        <begin position="59"/>
        <end position="85"/>
    </location>
</feature>